<reference evidence="3" key="1">
    <citation type="journal article" date="2014" name="Genome Announc.">
        <title>Draft genome sequence of the formaldehyde-resistant fungus Byssochlamys spectabilis No. 5 (anamorph Paecilomyces variotii No. 5) (NBRC109023).</title>
        <authorList>
            <person name="Oka T."/>
            <person name="Ekino K."/>
            <person name="Fukuda K."/>
            <person name="Nomura Y."/>
        </authorList>
    </citation>
    <scope>NUCLEOTIDE SEQUENCE [LARGE SCALE GENOMIC DNA]</scope>
    <source>
        <strain evidence="3">No. 5 / NBRC 109023</strain>
    </source>
</reference>
<dbReference type="Proteomes" id="UP000018001">
    <property type="component" value="Unassembled WGS sequence"/>
</dbReference>
<organism evidence="2 3">
    <name type="scientific">Byssochlamys spectabilis (strain No. 5 / NBRC 109023)</name>
    <name type="common">Paecilomyces variotii</name>
    <dbReference type="NCBI Taxonomy" id="1356009"/>
    <lineage>
        <taxon>Eukaryota</taxon>
        <taxon>Fungi</taxon>
        <taxon>Dikarya</taxon>
        <taxon>Ascomycota</taxon>
        <taxon>Pezizomycotina</taxon>
        <taxon>Eurotiomycetes</taxon>
        <taxon>Eurotiomycetidae</taxon>
        <taxon>Eurotiales</taxon>
        <taxon>Thermoascaceae</taxon>
        <taxon>Paecilomyces</taxon>
    </lineage>
</organism>
<sequence>METKNTREIRAELHDRARRGQNLNEEEREQIIKAEGSLGGEEIGRGFADEAPEPAPSQLVNPNQCAWAAKADNVLSKRVDRITKDDARDLQSEETRAFDKLPAQASLASNVQSVADQNEDTRFPDLRPPPGS</sequence>
<dbReference type="eggNOG" id="ENOG502STFS">
    <property type="taxonomic scope" value="Eukaryota"/>
</dbReference>
<name>V5FIX1_BYSSN</name>
<dbReference type="EMBL" id="BAUL01000213">
    <property type="protein sequence ID" value="GAD97749.1"/>
    <property type="molecule type" value="Genomic_DNA"/>
</dbReference>
<dbReference type="HOGENOM" id="CLU_1916779_0_0_1"/>
<protein>
    <submittedName>
        <fullName evidence="2">Uncharacterized protein</fullName>
    </submittedName>
</protein>
<dbReference type="AlphaFoldDB" id="V5FIX1"/>
<feature type="region of interest" description="Disordered" evidence="1">
    <location>
        <begin position="1"/>
        <end position="60"/>
    </location>
</feature>
<feature type="compositionally biased region" description="Basic and acidic residues" evidence="1">
    <location>
        <begin position="1"/>
        <end position="15"/>
    </location>
</feature>
<evidence type="ECO:0000256" key="1">
    <source>
        <dbReference type="SAM" id="MobiDB-lite"/>
    </source>
</evidence>
<dbReference type="OrthoDB" id="2799468at2759"/>
<keyword evidence="3" id="KW-1185">Reference proteome</keyword>
<proteinExistence type="predicted"/>
<dbReference type="InParanoid" id="V5FIX1"/>
<gene>
    <name evidence="2" type="ORF">PVAR5_6429</name>
</gene>
<evidence type="ECO:0000313" key="3">
    <source>
        <dbReference type="Proteomes" id="UP000018001"/>
    </source>
</evidence>
<evidence type="ECO:0000313" key="2">
    <source>
        <dbReference type="EMBL" id="GAD97749.1"/>
    </source>
</evidence>
<feature type="region of interest" description="Disordered" evidence="1">
    <location>
        <begin position="109"/>
        <end position="132"/>
    </location>
</feature>
<comment type="caution">
    <text evidence="2">The sequence shown here is derived from an EMBL/GenBank/DDBJ whole genome shotgun (WGS) entry which is preliminary data.</text>
</comment>
<accession>V5FIX1</accession>